<dbReference type="AlphaFoldDB" id="A0A375GE55"/>
<gene>
    <name evidence="2" type="ORF">CO2235_70092</name>
</gene>
<dbReference type="EMBL" id="OGUS01000129">
    <property type="protein sequence ID" value="SPC17046.1"/>
    <property type="molecule type" value="Genomic_DNA"/>
</dbReference>
<proteinExistence type="predicted"/>
<sequence>MPRCAAAARGRGGRDRPSALPFTPDCIPDRIPGPWLSDRPEAHRRHAQYPNKQPNS</sequence>
<evidence type="ECO:0000256" key="1">
    <source>
        <dbReference type="SAM" id="MobiDB-lite"/>
    </source>
</evidence>
<comment type="caution">
    <text evidence="2">The sequence shown here is derived from an EMBL/GenBank/DDBJ whole genome shotgun (WGS) entry which is preliminary data.</text>
</comment>
<protein>
    <submittedName>
        <fullName evidence="2">Uncharacterized protein</fullName>
    </submittedName>
</protein>
<evidence type="ECO:0000313" key="2">
    <source>
        <dbReference type="EMBL" id="SPC17046.1"/>
    </source>
</evidence>
<feature type="region of interest" description="Disordered" evidence="1">
    <location>
        <begin position="1"/>
        <end position="56"/>
    </location>
</feature>
<reference evidence="2" key="1">
    <citation type="submission" date="2018-01" db="EMBL/GenBank/DDBJ databases">
        <authorList>
            <person name="Clerissi C."/>
        </authorList>
    </citation>
    <scope>NUCLEOTIDE SEQUENCE</scope>
    <source>
        <strain evidence="2">Cupriavidus oxalaticus LMG 2235</strain>
    </source>
</reference>
<organism evidence="2">
    <name type="scientific">Cupriavidus oxalaticus</name>
    <dbReference type="NCBI Taxonomy" id="96344"/>
    <lineage>
        <taxon>Bacteria</taxon>
        <taxon>Pseudomonadati</taxon>
        <taxon>Pseudomonadota</taxon>
        <taxon>Betaproteobacteria</taxon>
        <taxon>Burkholderiales</taxon>
        <taxon>Burkholderiaceae</taxon>
        <taxon>Cupriavidus</taxon>
    </lineage>
</organism>
<name>A0A375GE55_9BURK</name>
<accession>A0A375GE55</accession>
<dbReference type="Proteomes" id="UP000256862">
    <property type="component" value="Chromosome CO2235"/>
</dbReference>